<dbReference type="RefSeq" id="WP_253646280.1">
    <property type="nucleotide sequence ID" value="NZ_BAAAMO010000002.1"/>
</dbReference>
<feature type="transmembrane region" description="Helical" evidence="8">
    <location>
        <begin position="297"/>
        <end position="316"/>
    </location>
</feature>
<proteinExistence type="inferred from homology"/>
<keyword evidence="6 8" id="KW-0472">Membrane</keyword>
<sequence length="412" mass="45186">MTGFALYVQYRYIPLSARVFGLFDNQVDLRVYRAGAARLLHGLPIYDGTVLGRFEYTYPPFSTIVLTPFALLSRDVAIGVWTGLELAALLWVVWMSFRRLGHRPGVTLMLLTVATAAVASVLEPVRTTIWYGQVNIFLMAAILWDLMRGTESRARGFAVGLAAGVKLTPAFFVVHLAVTRQWRAAAVAVTTFVGTVALGFAVIPRQSWMFWTDKVFDSQRVGANLNPANQSLRGALAISLGDAQPNPVLWILLCLAAAGLGLTAAWLAHRNGNALLALTLTGMTTTAVSPFSWGHHWVWFVPLLVIAIDLVLRAWAQGRRLAAAALVVAPLAVVLDAFIWKFFAPEGVGALRPFYGIGMFMNPVHPALKWFAAQPYLWAFAVTAVVTIVVYARRQRRPQAAVTGRESVGVRR</sequence>
<name>A0ABW3GAM3_9NOCA</name>
<evidence type="ECO:0000256" key="7">
    <source>
        <dbReference type="ARBA" id="ARBA00024033"/>
    </source>
</evidence>
<comment type="subcellular location">
    <subcellularLocation>
        <location evidence="1">Cell membrane</location>
        <topology evidence="1">Multi-pass membrane protein</topology>
    </subcellularLocation>
</comment>
<evidence type="ECO:0000256" key="6">
    <source>
        <dbReference type="ARBA" id="ARBA00023136"/>
    </source>
</evidence>
<organism evidence="9 10">
    <name type="scientific">Williamsia deligens</name>
    <dbReference type="NCBI Taxonomy" id="321325"/>
    <lineage>
        <taxon>Bacteria</taxon>
        <taxon>Bacillati</taxon>
        <taxon>Actinomycetota</taxon>
        <taxon>Actinomycetes</taxon>
        <taxon>Mycobacteriales</taxon>
        <taxon>Nocardiaceae</taxon>
        <taxon>Williamsia</taxon>
    </lineage>
</organism>
<feature type="transmembrane region" description="Helical" evidence="8">
    <location>
        <begin position="158"/>
        <end position="178"/>
    </location>
</feature>
<accession>A0ABW3GAM3</accession>
<feature type="transmembrane region" description="Helical" evidence="8">
    <location>
        <begin position="128"/>
        <end position="146"/>
    </location>
</feature>
<comment type="caution">
    <text evidence="9">The sequence shown here is derived from an EMBL/GenBank/DDBJ whole genome shotgun (WGS) entry which is preliminary data.</text>
</comment>
<keyword evidence="2" id="KW-1003">Cell membrane</keyword>
<dbReference type="Proteomes" id="UP001597068">
    <property type="component" value="Unassembled WGS sequence"/>
</dbReference>
<evidence type="ECO:0000256" key="4">
    <source>
        <dbReference type="ARBA" id="ARBA00022692"/>
    </source>
</evidence>
<keyword evidence="3" id="KW-0808">Transferase</keyword>
<reference evidence="10" key="1">
    <citation type="journal article" date="2019" name="Int. J. Syst. Evol. Microbiol.">
        <title>The Global Catalogue of Microorganisms (GCM) 10K type strain sequencing project: providing services to taxonomists for standard genome sequencing and annotation.</title>
        <authorList>
            <consortium name="The Broad Institute Genomics Platform"/>
            <consortium name="The Broad Institute Genome Sequencing Center for Infectious Disease"/>
            <person name="Wu L."/>
            <person name="Ma J."/>
        </authorList>
    </citation>
    <scope>NUCLEOTIDE SEQUENCE [LARGE SCALE GENOMIC DNA]</scope>
    <source>
        <strain evidence="10">CCUG 50873</strain>
    </source>
</reference>
<evidence type="ECO:0000313" key="9">
    <source>
        <dbReference type="EMBL" id="MFD0925799.1"/>
    </source>
</evidence>
<dbReference type="Pfam" id="PF09594">
    <property type="entry name" value="GT87"/>
    <property type="match status" value="1"/>
</dbReference>
<evidence type="ECO:0000256" key="2">
    <source>
        <dbReference type="ARBA" id="ARBA00022475"/>
    </source>
</evidence>
<evidence type="ECO:0000256" key="8">
    <source>
        <dbReference type="SAM" id="Phobius"/>
    </source>
</evidence>
<comment type="similarity">
    <text evidence="7">Belongs to the glycosyltransferase 87 family.</text>
</comment>
<feature type="transmembrane region" description="Helical" evidence="8">
    <location>
        <begin position="323"/>
        <end position="343"/>
    </location>
</feature>
<gene>
    <name evidence="9" type="ORF">ACFQ04_08630</name>
</gene>
<dbReference type="InterPro" id="IPR018584">
    <property type="entry name" value="GT87"/>
</dbReference>
<feature type="transmembrane region" description="Helical" evidence="8">
    <location>
        <begin position="76"/>
        <end position="94"/>
    </location>
</feature>
<feature type="transmembrane region" description="Helical" evidence="8">
    <location>
        <begin position="248"/>
        <end position="268"/>
    </location>
</feature>
<keyword evidence="4 8" id="KW-0812">Transmembrane</keyword>
<evidence type="ECO:0000256" key="5">
    <source>
        <dbReference type="ARBA" id="ARBA00022989"/>
    </source>
</evidence>
<evidence type="ECO:0000256" key="1">
    <source>
        <dbReference type="ARBA" id="ARBA00004651"/>
    </source>
</evidence>
<evidence type="ECO:0000313" key="10">
    <source>
        <dbReference type="Proteomes" id="UP001597068"/>
    </source>
</evidence>
<dbReference type="EMBL" id="JBHTIL010000001">
    <property type="protein sequence ID" value="MFD0925799.1"/>
    <property type="molecule type" value="Genomic_DNA"/>
</dbReference>
<feature type="transmembrane region" description="Helical" evidence="8">
    <location>
        <begin position="106"/>
        <end position="122"/>
    </location>
</feature>
<protein>
    <submittedName>
        <fullName evidence="9">Glycosyltransferase 87 family protein</fullName>
    </submittedName>
</protein>
<keyword evidence="5 8" id="KW-1133">Transmembrane helix</keyword>
<feature type="transmembrane region" description="Helical" evidence="8">
    <location>
        <begin position="375"/>
        <end position="392"/>
    </location>
</feature>
<evidence type="ECO:0000256" key="3">
    <source>
        <dbReference type="ARBA" id="ARBA00022679"/>
    </source>
</evidence>
<feature type="transmembrane region" description="Helical" evidence="8">
    <location>
        <begin position="184"/>
        <end position="203"/>
    </location>
</feature>
<keyword evidence="10" id="KW-1185">Reference proteome</keyword>